<evidence type="ECO:0000313" key="18">
    <source>
        <dbReference type="EMBL" id="PKS09866.1"/>
    </source>
</evidence>
<evidence type="ECO:0000256" key="15">
    <source>
        <dbReference type="RuleBase" id="RU000504"/>
    </source>
</evidence>
<dbReference type="SUPFAM" id="SSF51621">
    <property type="entry name" value="Phosphoenolpyruvate/pyruvate domain"/>
    <property type="match status" value="1"/>
</dbReference>
<dbReference type="PROSITE" id="PS00110">
    <property type="entry name" value="PYRUVATE_KINASE"/>
    <property type="match status" value="1"/>
</dbReference>
<dbReference type="InterPro" id="IPR015806">
    <property type="entry name" value="Pyrv_Knase_insert_dom_sf"/>
</dbReference>
<sequence>MTYIASSLDYSTLDNVGKLSWLASLDPTFRSPKNFRRTGIIGTIGPKSNSVQTLSALRAAGLNVARLNFSHGDHAFHKSVIDNVRKLRHQEHGKHLAIALDTKGSEIRTGLTRDDTDVSISAGKELTVTTDEKYSKCCDSDYIYIDYKNIANAIQPGRTIFIDDGALAFEVLSVTDDKTLRVRAKNSGILSSRKGVNLPNTDVDLPSLSEKDKDDLRFGVEQNVDMIFASFIRRAADIHEIREVLGDRGTEIPIIAKIENRQGLNACEEIIAAADGVMVARGDLGIEIPLGEVFVAQKKIISLCNIAGKPVICATQMLESMIKNPRPTRAEISDVGNAITDGADCVMLSGETAKGDYPINAVREMHETCLIAENTIQYLLHFIEMCNLIKRPVSGEESSAMNAVRASLDVRAGAIIVLSATGETARLVSKYRPNCPIMMVTRNRPASRGSHLSRGIVPLIYPHPPRDDSDGQWQADIDLRIKWAIWEAQKINILDKSDPVIIVQGWKAGLGHTNIIRVLTPDAEAAVLESKCMHTLDERGDLGNSCLARK</sequence>
<evidence type="ECO:0000256" key="8">
    <source>
        <dbReference type="ARBA" id="ARBA00022741"/>
    </source>
</evidence>
<keyword evidence="6 15" id="KW-0808">Transferase</keyword>
<dbReference type="Gene3D" id="2.40.33.10">
    <property type="entry name" value="PK beta-barrel domain-like"/>
    <property type="match status" value="1"/>
</dbReference>
<evidence type="ECO:0000256" key="5">
    <source>
        <dbReference type="ARBA" id="ARBA00012142"/>
    </source>
</evidence>
<dbReference type="GO" id="GO:0006950">
    <property type="term" value="P:response to stress"/>
    <property type="evidence" value="ECO:0007669"/>
    <property type="project" value="UniProtKB-ARBA"/>
</dbReference>
<comment type="caution">
    <text evidence="18">The sequence shown here is derived from an EMBL/GenBank/DDBJ whole genome shotgun (WGS) entry which is preliminary data.</text>
</comment>
<evidence type="ECO:0000256" key="13">
    <source>
        <dbReference type="ARBA" id="ARBA00023317"/>
    </source>
</evidence>
<dbReference type="InterPro" id="IPR015793">
    <property type="entry name" value="Pyrv_Knase_brl"/>
</dbReference>
<dbReference type="InterPro" id="IPR011037">
    <property type="entry name" value="Pyrv_Knase-like_insert_dom_sf"/>
</dbReference>
<dbReference type="SUPFAM" id="SSF52935">
    <property type="entry name" value="PK C-terminal domain-like"/>
    <property type="match status" value="1"/>
</dbReference>
<dbReference type="GO" id="GO:0005524">
    <property type="term" value="F:ATP binding"/>
    <property type="evidence" value="ECO:0007669"/>
    <property type="project" value="UniProtKB-KW"/>
</dbReference>
<comment type="catalytic activity">
    <reaction evidence="14 15">
        <text>pyruvate + ATP = phosphoenolpyruvate + ADP + H(+)</text>
        <dbReference type="Rhea" id="RHEA:18157"/>
        <dbReference type="ChEBI" id="CHEBI:15361"/>
        <dbReference type="ChEBI" id="CHEBI:15378"/>
        <dbReference type="ChEBI" id="CHEBI:30616"/>
        <dbReference type="ChEBI" id="CHEBI:58702"/>
        <dbReference type="ChEBI" id="CHEBI:456216"/>
        <dbReference type="EC" id="2.7.1.40"/>
    </reaction>
</comment>
<dbReference type="Gene3D" id="3.20.20.60">
    <property type="entry name" value="Phosphoenolpyruvate-binding domains"/>
    <property type="match status" value="1"/>
</dbReference>
<comment type="cofactor">
    <cofactor evidence="2">
        <name>K(+)</name>
        <dbReference type="ChEBI" id="CHEBI:29103"/>
    </cofactor>
</comment>
<dbReference type="InterPro" id="IPR040442">
    <property type="entry name" value="Pyrv_kinase-like_dom_sf"/>
</dbReference>
<dbReference type="NCBIfam" id="NF004491">
    <property type="entry name" value="PRK05826.1"/>
    <property type="match status" value="1"/>
</dbReference>
<evidence type="ECO:0000259" key="16">
    <source>
        <dbReference type="Pfam" id="PF00224"/>
    </source>
</evidence>
<dbReference type="GO" id="GO:0030955">
    <property type="term" value="F:potassium ion binding"/>
    <property type="evidence" value="ECO:0007669"/>
    <property type="project" value="InterPro"/>
</dbReference>
<evidence type="ECO:0000256" key="4">
    <source>
        <dbReference type="ARBA" id="ARBA00008663"/>
    </source>
</evidence>
<dbReference type="GO" id="GO:0000287">
    <property type="term" value="F:magnesium ion binding"/>
    <property type="evidence" value="ECO:0007669"/>
    <property type="project" value="InterPro"/>
</dbReference>
<evidence type="ECO:0000256" key="11">
    <source>
        <dbReference type="ARBA" id="ARBA00022842"/>
    </source>
</evidence>
<evidence type="ECO:0000259" key="17">
    <source>
        <dbReference type="Pfam" id="PF02887"/>
    </source>
</evidence>
<name>A0A2N3NBN7_9PEZI</name>
<dbReference type="FunFam" id="3.20.20.60:FF:000001">
    <property type="entry name" value="Pyruvate kinase"/>
    <property type="match status" value="1"/>
</dbReference>
<evidence type="ECO:0000256" key="1">
    <source>
        <dbReference type="ARBA" id="ARBA00001946"/>
    </source>
</evidence>
<keyword evidence="13" id="KW-0670">Pyruvate</keyword>
<dbReference type="InterPro" id="IPR018209">
    <property type="entry name" value="Pyrv_Knase_AS"/>
</dbReference>
<keyword evidence="9 15" id="KW-0418">Kinase</keyword>
<evidence type="ECO:0000313" key="19">
    <source>
        <dbReference type="Proteomes" id="UP000233524"/>
    </source>
</evidence>
<dbReference type="CDD" id="cd00288">
    <property type="entry name" value="Pyruvate_Kinase"/>
    <property type="match status" value="1"/>
</dbReference>
<keyword evidence="10" id="KW-0067">ATP-binding</keyword>
<dbReference type="PANTHER" id="PTHR11817">
    <property type="entry name" value="PYRUVATE KINASE"/>
    <property type="match status" value="1"/>
</dbReference>
<dbReference type="GO" id="GO:0016301">
    <property type="term" value="F:kinase activity"/>
    <property type="evidence" value="ECO:0007669"/>
    <property type="project" value="UniProtKB-KW"/>
</dbReference>
<evidence type="ECO:0000256" key="10">
    <source>
        <dbReference type="ARBA" id="ARBA00022840"/>
    </source>
</evidence>
<feature type="domain" description="Pyruvate kinase barrel" evidence="16">
    <location>
        <begin position="36"/>
        <end position="362"/>
    </location>
</feature>
<keyword evidence="19" id="KW-1185">Reference proteome</keyword>
<dbReference type="EC" id="2.7.1.40" evidence="5 15"/>
<dbReference type="GO" id="GO:0004743">
    <property type="term" value="F:pyruvate kinase activity"/>
    <property type="evidence" value="ECO:0007669"/>
    <property type="project" value="UniProtKB-EC"/>
</dbReference>
<keyword evidence="12 15" id="KW-0324">Glycolysis</keyword>
<keyword evidence="11 15" id="KW-0460">Magnesium</keyword>
<dbReference type="InterPro" id="IPR015795">
    <property type="entry name" value="Pyrv_Knase_C"/>
</dbReference>
<dbReference type="UniPathway" id="UPA00109">
    <property type="reaction ID" value="UER00188"/>
</dbReference>
<dbReference type="InParanoid" id="A0A2N3NBN7"/>
<dbReference type="SUPFAM" id="SSF50800">
    <property type="entry name" value="PK beta-barrel domain-like"/>
    <property type="match status" value="1"/>
</dbReference>
<evidence type="ECO:0000256" key="3">
    <source>
        <dbReference type="ARBA" id="ARBA00004997"/>
    </source>
</evidence>
<dbReference type="InterPro" id="IPR001697">
    <property type="entry name" value="Pyr_Knase"/>
</dbReference>
<evidence type="ECO:0000256" key="7">
    <source>
        <dbReference type="ARBA" id="ARBA00022723"/>
    </source>
</evidence>
<dbReference type="Pfam" id="PF00224">
    <property type="entry name" value="PK"/>
    <property type="match status" value="1"/>
</dbReference>
<dbReference type="Pfam" id="PF02887">
    <property type="entry name" value="PK_C"/>
    <property type="match status" value="1"/>
</dbReference>
<reference evidence="18 19" key="1">
    <citation type="journal article" date="2017" name="G3 (Bethesda)">
        <title>First Draft Genome Sequence of the Pathogenic Fungus Lomentospora prolificans (Formerly Scedosporium prolificans).</title>
        <authorList>
            <person name="Luo R."/>
            <person name="Zimin A."/>
            <person name="Workman R."/>
            <person name="Fan Y."/>
            <person name="Pertea G."/>
            <person name="Grossman N."/>
            <person name="Wear M.P."/>
            <person name="Jia B."/>
            <person name="Miller H."/>
            <person name="Casadevall A."/>
            <person name="Timp W."/>
            <person name="Zhang S.X."/>
            <person name="Salzberg S.L."/>
        </authorList>
    </citation>
    <scope>NUCLEOTIDE SEQUENCE [LARGE SCALE GENOMIC DNA]</scope>
    <source>
        <strain evidence="18 19">JHH-5317</strain>
    </source>
</reference>
<organism evidence="18 19">
    <name type="scientific">Lomentospora prolificans</name>
    <dbReference type="NCBI Taxonomy" id="41688"/>
    <lineage>
        <taxon>Eukaryota</taxon>
        <taxon>Fungi</taxon>
        <taxon>Dikarya</taxon>
        <taxon>Ascomycota</taxon>
        <taxon>Pezizomycotina</taxon>
        <taxon>Sordariomycetes</taxon>
        <taxon>Hypocreomycetidae</taxon>
        <taxon>Microascales</taxon>
        <taxon>Microascaceae</taxon>
        <taxon>Lomentospora</taxon>
    </lineage>
</organism>
<protein>
    <recommendedName>
        <fullName evidence="5 15">Pyruvate kinase</fullName>
        <ecNumber evidence="5 15">2.7.1.40</ecNumber>
    </recommendedName>
</protein>
<dbReference type="NCBIfam" id="NF004978">
    <property type="entry name" value="PRK06354.1"/>
    <property type="match status" value="1"/>
</dbReference>
<dbReference type="FunCoup" id="A0A2N3NBN7">
    <property type="interactions" value="914"/>
</dbReference>
<feature type="domain" description="Pyruvate kinase C-terminal" evidence="17">
    <location>
        <begin position="398"/>
        <end position="519"/>
    </location>
</feature>
<comment type="cofactor">
    <cofactor evidence="1">
        <name>Mg(2+)</name>
        <dbReference type="ChEBI" id="CHEBI:18420"/>
    </cofactor>
</comment>
<dbReference type="InterPro" id="IPR015813">
    <property type="entry name" value="Pyrv/PenolPyrv_kinase-like_dom"/>
</dbReference>
<dbReference type="STRING" id="41688.A0A2N3NBN7"/>
<evidence type="ECO:0000256" key="12">
    <source>
        <dbReference type="ARBA" id="ARBA00023152"/>
    </source>
</evidence>
<dbReference type="AlphaFoldDB" id="A0A2N3NBN7"/>
<comment type="similarity">
    <text evidence="4 15">Belongs to the pyruvate kinase family.</text>
</comment>
<dbReference type="InterPro" id="IPR036918">
    <property type="entry name" value="Pyrv_Knase_C_sf"/>
</dbReference>
<dbReference type="EMBL" id="NLAX01000010">
    <property type="protein sequence ID" value="PKS09866.1"/>
    <property type="molecule type" value="Genomic_DNA"/>
</dbReference>
<dbReference type="PRINTS" id="PR01050">
    <property type="entry name" value="PYRUVTKNASE"/>
</dbReference>
<dbReference type="NCBIfam" id="TIGR01064">
    <property type="entry name" value="pyruv_kin"/>
    <property type="match status" value="1"/>
</dbReference>
<gene>
    <name evidence="18" type="ORF">jhhlp_004489</name>
</gene>
<proteinExistence type="inferred from homology"/>
<comment type="pathway">
    <text evidence="3 15">Carbohydrate degradation; glycolysis; pyruvate from D-glyceraldehyde 3-phosphate: step 5/5.</text>
</comment>
<evidence type="ECO:0000256" key="6">
    <source>
        <dbReference type="ARBA" id="ARBA00022679"/>
    </source>
</evidence>
<evidence type="ECO:0000256" key="2">
    <source>
        <dbReference type="ARBA" id="ARBA00001958"/>
    </source>
</evidence>
<keyword evidence="8" id="KW-0547">Nucleotide-binding</keyword>
<dbReference type="Gene3D" id="3.40.1380.20">
    <property type="entry name" value="Pyruvate kinase, C-terminal domain"/>
    <property type="match status" value="1"/>
</dbReference>
<dbReference type="FunFam" id="2.40.33.10:FF:000001">
    <property type="entry name" value="Pyruvate kinase"/>
    <property type="match status" value="1"/>
</dbReference>
<accession>A0A2N3NBN7</accession>
<dbReference type="OrthoDB" id="108365at2759"/>
<dbReference type="VEuPathDB" id="FungiDB:jhhlp_004489"/>
<dbReference type="Proteomes" id="UP000233524">
    <property type="component" value="Unassembled WGS sequence"/>
</dbReference>
<evidence type="ECO:0000256" key="14">
    <source>
        <dbReference type="ARBA" id="ARBA00048152"/>
    </source>
</evidence>
<evidence type="ECO:0000256" key="9">
    <source>
        <dbReference type="ARBA" id="ARBA00022777"/>
    </source>
</evidence>
<keyword evidence="7" id="KW-0479">Metal-binding</keyword>